<feature type="transmembrane region" description="Helical" evidence="1">
    <location>
        <begin position="79"/>
        <end position="98"/>
    </location>
</feature>
<evidence type="ECO:0000256" key="1">
    <source>
        <dbReference type="SAM" id="Phobius"/>
    </source>
</evidence>
<proteinExistence type="predicted"/>
<reference evidence="2" key="1">
    <citation type="journal article" date="2021" name="PeerJ">
        <title>Extensive microbial diversity within the chicken gut microbiome revealed by metagenomics and culture.</title>
        <authorList>
            <person name="Gilroy R."/>
            <person name="Ravi A."/>
            <person name="Getino M."/>
            <person name="Pursley I."/>
            <person name="Horton D.L."/>
            <person name="Alikhan N.F."/>
            <person name="Baker D."/>
            <person name="Gharbi K."/>
            <person name="Hall N."/>
            <person name="Watson M."/>
            <person name="Adriaenssens E.M."/>
            <person name="Foster-Nyarko E."/>
            <person name="Jarju S."/>
            <person name="Secka A."/>
            <person name="Antonio M."/>
            <person name="Oren A."/>
            <person name="Chaudhuri R.R."/>
            <person name="La Ragione R."/>
            <person name="Hildebrand F."/>
            <person name="Pallen M.J."/>
        </authorList>
    </citation>
    <scope>NUCLEOTIDE SEQUENCE</scope>
    <source>
        <strain evidence="2">Gambia16-930</strain>
    </source>
</reference>
<feature type="transmembrane region" description="Helical" evidence="1">
    <location>
        <begin position="104"/>
        <end position="123"/>
    </location>
</feature>
<evidence type="ECO:0000313" key="3">
    <source>
        <dbReference type="Proteomes" id="UP000824267"/>
    </source>
</evidence>
<feature type="transmembrane region" description="Helical" evidence="1">
    <location>
        <begin position="210"/>
        <end position="228"/>
    </location>
</feature>
<feature type="transmembrane region" description="Helical" evidence="1">
    <location>
        <begin position="38"/>
        <end position="59"/>
    </location>
</feature>
<evidence type="ECO:0008006" key="4">
    <source>
        <dbReference type="Google" id="ProtNLM"/>
    </source>
</evidence>
<dbReference type="EMBL" id="DXGG01000188">
    <property type="protein sequence ID" value="HIW87796.1"/>
    <property type="molecule type" value="Genomic_DNA"/>
</dbReference>
<feature type="transmembrane region" description="Helical" evidence="1">
    <location>
        <begin position="130"/>
        <end position="152"/>
    </location>
</feature>
<evidence type="ECO:0000313" key="2">
    <source>
        <dbReference type="EMBL" id="HIW87796.1"/>
    </source>
</evidence>
<organism evidence="2 3">
    <name type="scientific">Candidatus Onthomorpha intestinigallinarum</name>
    <dbReference type="NCBI Taxonomy" id="2840880"/>
    <lineage>
        <taxon>Bacteria</taxon>
        <taxon>Pseudomonadati</taxon>
        <taxon>Bacteroidota</taxon>
        <taxon>Bacteroidia</taxon>
        <taxon>Bacteroidales</taxon>
        <taxon>Candidatus Onthomorpha</taxon>
    </lineage>
</organism>
<name>A0A9D1UIF5_9BACT</name>
<dbReference type="AlphaFoldDB" id="A0A9D1UIF5"/>
<feature type="transmembrane region" description="Helical" evidence="1">
    <location>
        <begin position="172"/>
        <end position="189"/>
    </location>
</feature>
<dbReference type="Proteomes" id="UP000824267">
    <property type="component" value="Unassembled WGS sequence"/>
</dbReference>
<keyword evidence="1" id="KW-0812">Transmembrane</keyword>
<gene>
    <name evidence="2" type="ORF">IAC47_05940</name>
</gene>
<accession>A0A9D1UIF5</accession>
<reference evidence="2" key="2">
    <citation type="submission" date="2021-04" db="EMBL/GenBank/DDBJ databases">
        <authorList>
            <person name="Gilroy R."/>
        </authorList>
    </citation>
    <scope>NUCLEOTIDE SEQUENCE</scope>
    <source>
        <strain evidence="2">Gambia16-930</strain>
    </source>
</reference>
<feature type="transmembrane region" description="Helical" evidence="1">
    <location>
        <begin position="265"/>
        <end position="289"/>
    </location>
</feature>
<protein>
    <recommendedName>
        <fullName evidence="4">Prenyltransferase</fullName>
    </recommendedName>
</protein>
<keyword evidence="1" id="KW-1133">Transmembrane helix</keyword>
<keyword evidence="1" id="KW-0472">Membrane</keyword>
<comment type="caution">
    <text evidence="2">The sequence shown here is derived from an EMBL/GenBank/DDBJ whole genome shotgun (WGS) entry which is preliminary data.</text>
</comment>
<sequence>MIKEILNVARWQNMLMAFACMIVVKIFIINYFYNALGFTSLISTGEFVLFCVAVLLVMFGSDTMNLYYSENNCNINKSLIVSSFVVPDAVAVITGYVVGYSNGFVHLGSIMLLFVFSSYFYAIRYQSRRIYGGIIVSLFCAMLVLLPGLFELFSLISKPDLFRIIVPEIKDISVVFLFFATFIFLLALTDTALKYQQEAQEFEQGRKTPIYLLSIILMFTVIFFQYRYYSASPVKILGLVSALVHLPLVYFIYELRKAISEEDYAFLSSLVKILFVSILFAMTTVKYIIIGGIG</sequence>
<feature type="transmembrane region" description="Helical" evidence="1">
    <location>
        <begin position="12"/>
        <end position="32"/>
    </location>
</feature>
<feature type="transmembrane region" description="Helical" evidence="1">
    <location>
        <begin position="234"/>
        <end position="253"/>
    </location>
</feature>